<feature type="compositionally biased region" description="Basic and acidic residues" evidence="1">
    <location>
        <begin position="30"/>
        <end position="40"/>
    </location>
</feature>
<gene>
    <name evidence="2" type="ORF">RS81_02111</name>
</gene>
<accession>A0A0M2GZG3</accession>
<reference evidence="2 3" key="1">
    <citation type="submission" date="2015-02" db="EMBL/GenBank/DDBJ databases">
        <title>Draft genome sequences of ten Microbacterium spp. with emphasis on heavy metal contaminated environments.</title>
        <authorList>
            <person name="Corretto E."/>
        </authorList>
    </citation>
    <scope>NUCLEOTIDE SEQUENCE [LARGE SCALE GENOMIC DNA]</scope>
    <source>
        <strain evidence="2 3">DSM 12510</strain>
    </source>
</reference>
<evidence type="ECO:0000256" key="1">
    <source>
        <dbReference type="SAM" id="MobiDB-lite"/>
    </source>
</evidence>
<name>A0A0M2GZG3_9MICO</name>
<dbReference type="AlphaFoldDB" id="A0A0M2GZG3"/>
<dbReference type="EMBL" id="JYIZ01000051">
    <property type="protein sequence ID" value="KJL39268.1"/>
    <property type="molecule type" value="Genomic_DNA"/>
</dbReference>
<dbReference type="Proteomes" id="UP000033956">
    <property type="component" value="Unassembled WGS sequence"/>
</dbReference>
<feature type="region of interest" description="Disordered" evidence="1">
    <location>
        <begin position="1"/>
        <end position="87"/>
    </location>
</feature>
<feature type="compositionally biased region" description="Low complexity" evidence="1">
    <location>
        <begin position="57"/>
        <end position="74"/>
    </location>
</feature>
<proteinExistence type="predicted"/>
<comment type="caution">
    <text evidence="2">The sequence shown here is derived from an EMBL/GenBank/DDBJ whole genome shotgun (WGS) entry which is preliminary data.</text>
</comment>
<evidence type="ECO:0000313" key="2">
    <source>
        <dbReference type="EMBL" id="KJL39268.1"/>
    </source>
</evidence>
<sequence>MAAARGHILNTGRRRNRARTLRQLLSSSVSREKAQERPDSAESCESGPLTSRFGSESDLGGQKSQSSSSVASALPMTYDEPEPEKKSWFSSAFGESAERIAGFTSVTVAGNIAS</sequence>
<protein>
    <submittedName>
        <fullName evidence="2">Uncharacterized protein</fullName>
    </submittedName>
</protein>
<evidence type="ECO:0000313" key="3">
    <source>
        <dbReference type="Proteomes" id="UP000033956"/>
    </source>
</evidence>
<keyword evidence="3" id="KW-1185">Reference proteome</keyword>
<organism evidence="2 3">
    <name type="scientific">Microbacterium terrae</name>
    <dbReference type="NCBI Taxonomy" id="69369"/>
    <lineage>
        <taxon>Bacteria</taxon>
        <taxon>Bacillati</taxon>
        <taxon>Actinomycetota</taxon>
        <taxon>Actinomycetes</taxon>
        <taxon>Micrococcales</taxon>
        <taxon>Microbacteriaceae</taxon>
        <taxon>Microbacterium</taxon>
    </lineage>
</organism>